<gene>
    <name evidence="2" type="ORF">K435DRAFT_800445</name>
</gene>
<accession>A0A4S8LSN5</accession>
<proteinExistence type="predicted"/>
<feature type="compositionally biased region" description="Low complexity" evidence="1">
    <location>
        <begin position="262"/>
        <end position="273"/>
    </location>
</feature>
<feature type="compositionally biased region" description="Pro residues" evidence="1">
    <location>
        <begin position="186"/>
        <end position="204"/>
    </location>
</feature>
<feature type="region of interest" description="Disordered" evidence="1">
    <location>
        <begin position="251"/>
        <end position="317"/>
    </location>
</feature>
<dbReference type="Proteomes" id="UP000297245">
    <property type="component" value="Unassembled WGS sequence"/>
</dbReference>
<organism evidence="2 3">
    <name type="scientific">Dendrothele bispora (strain CBS 962.96)</name>
    <dbReference type="NCBI Taxonomy" id="1314807"/>
    <lineage>
        <taxon>Eukaryota</taxon>
        <taxon>Fungi</taxon>
        <taxon>Dikarya</taxon>
        <taxon>Basidiomycota</taxon>
        <taxon>Agaricomycotina</taxon>
        <taxon>Agaricomycetes</taxon>
        <taxon>Agaricomycetidae</taxon>
        <taxon>Agaricales</taxon>
        <taxon>Agaricales incertae sedis</taxon>
        <taxon>Dendrothele</taxon>
    </lineage>
</organism>
<name>A0A4S8LSN5_DENBC</name>
<feature type="compositionally biased region" description="Low complexity" evidence="1">
    <location>
        <begin position="288"/>
        <end position="311"/>
    </location>
</feature>
<evidence type="ECO:0000256" key="1">
    <source>
        <dbReference type="SAM" id="MobiDB-lite"/>
    </source>
</evidence>
<protein>
    <submittedName>
        <fullName evidence="2">Uncharacterized protein</fullName>
    </submittedName>
</protein>
<feature type="region of interest" description="Disordered" evidence="1">
    <location>
        <begin position="176"/>
        <end position="231"/>
    </location>
</feature>
<keyword evidence="3" id="KW-1185">Reference proteome</keyword>
<reference evidence="2 3" key="1">
    <citation type="journal article" date="2019" name="Nat. Ecol. Evol.">
        <title>Megaphylogeny resolves global patterns of mushroom evolution.</title>
        <authorList>
            <person name="Varga T."/>
            <person name="Krizsan K."/>
            <person name="Foldi C."/>
            <person name="Dima B."/>
            <person name="Sanchez-Garcia M."/>
            <person name="Sanchez-Ramirez S."/>
            <person name="Szollosi G.J."/>
            <person name="Szarkandi J.G."/>
            <person name="Papp V."/>
            <person name="Albert L."/>
            <person name="Andreopoulos W."/>
            <person name="Angelini C."/>
            <person name="Antonin V."/>
            <person name="Barry K.W."/>
            <person name="Bougher N.L."/>
            <person name="Buchanan P."/>
            <person name="Buyck B."/>
            <person name="Bense V."/>
            <person name="Catcheside P."/>
            <person name="Chovatia M."/>
            <person name="Cooper J."/>
            <person name="Damon W."/>
            <person name="Desjardin D."/>
            <person name="Finy P."/>
            <person name="Geml J."/>
            <person name="Haridas S."/>
            <person name="Hughes K."/>
            <person name="Justo A."/>
            <person name="Karasinski D."/>
            <person name="Kautmanova I."/>
            <person name="Kiss B."/>
            <person name="Kocsube S."/>
            <person name="Kotiranta H."/>
            <person name="LaButti K.M."/>
            <person name="Lechner B.E."/>
            <person name="Liimatainen K."/>
            <person name="Lipzen A."/>
            <person name="Lukacs Z."/>
            <person name="Mihaltcheva S."/>
            <person name="Morgado L.N."/>
            <person name="Niskanen T."/>
            <person name="Noordeloos M.E."/>
            <person name="Ohm R.A."/>
            <person name="Ortiz-Santana B."/>
            <person name="Ovrebo C."/>
            <person name="Racz N."/>
            <person name="Riley R."/>
            <person name="Savchenko A."/>
            <person name="Shiryaev A."/>
            <person name="Soop K."/>
            <person name="Spirin V."/>
            <person name="Szebenyi C."/>
            <person name="Tomsovsky M."/>
            <person name="Tulloss R.E."/>
            <person name="Uehling J."/>
            <person name="Grigoriev I.V."/>
            <person name="Vagvolgyi C."/>
            <person name="Papp T."/>
            <person name="Martin F.M."/>
            <person name="Miettinen O."/>
            <person name="Hibbett D.S."/>
            <person name="Nagy L.G."/>
        </authorList>
    </citation>
    <scope>NUCLEOTIDE SEQUENCE [LARGE SCALE GENOMIC DNA]</scope>
    <source>
        <strain evidence="2 3">CBS 962.96</strain>
    </source>
</reference>
<dbReference type="AlphaFoldDB" id="A0A4S8LSN5"/>
<evidence type="ECO:0000313" key="3">
    <source>
        <dbReference type="Proteomes" id="UP000297245"/>
    </source>
</evidence>
<feature type="non-terminal residue" evidence="2">
    <location>
        <position position="317"/>
    </location>
</feature>
<evidence type="ECO:0000313" key="2">
    <source>
        <dbReference type="EMBL" id="THU92516.1"/>
    </source>
</evidence>
<sequence length="317" mass="33196">MSSSHASTSATSSFVPRLINGRSRHFNDRVTAVRQCYREMMRRIKNKKTATDEERDIIESHLDFIQNFDYSVRQNSADFPPWALEARDLCLNAAITAFPRSRDTRQGVWDPTVPFPSFNFENLPLYADEAAAPSQTVAVAGSITAAVSASVRDTTPEHVDETDASSHVIEDLAPVDAGDSGATVTPAPPTPPAAPSSPPTPPWSPSKRARFSSPVPADAGVESSGNSAAIPAPADAAVPRLVIRIPARPRPVPEAVSGQPEASTSTAGSSAPAIQAPTPVRRSMATLGPPSSEAGPSSAVAAPARATTTTGLSRAEA</sequence>
<dbReference type="EMBL" id="ML179277">
    <property type="protein sequence ID" value="THU92516.1"/>
    <property type="molecule type" value="Genomic_DNA"/>
</dbReference>